<reference evidence="2 3" key="1">
    <citation type="journal article" date="2021" name="Sci. Rep.">
        <title>Chromosome anchoring in Senegalese sole (Solea senegalensis) reveals sex-associated markers and genome rearrangements in flatfish.</title>
        <authorList>
            <person name="Guerrero-Cozar I."/>
            <person name="Gomez-Garrido J."/>
            <person name="Berbel C."/>
            <person name="Martinez-Blanch J.F."/>
            <person name="Alioto T."/>
            <person name="Claros M.G."/>
            <person name="Gagnaire P.A."/>
            <person name="Manchado M."/>
        </authorList>
    </citation>
    <scope>NUCLEOTIDE SEQUENCE [LARGE SCALE GENOMIC DNA]</scope>
    <source>
        <strain evidence="2">Sse05_10M</strain>
    </source>
</reference>
<name>A0AAV6SBL8_SOLSE</name>
<comment type="caution">
    <text evidence="2">The sequence shown here is derived from an EMBL/GenBank/DDBJ whole genome shotgun (WGS) entry which is preliminary data.</text>
</comment>
<dbReference type="AlphaFoldDB" id="A0AAV6SBL8"/>
<accession>A0AAV6SBL8</accession>
<protein>
    <submittedName>
        <fullName evidence="2">Uncharacterized protein</fullName>
    </submittedName>
</protein>
<feature type="region of interest" description="Disordered" evidence="1">
    <location>
        <begin position="150"/>
        <end position="172"/>
    </location>
</feature>
<dbReference type="Proteomes" id="UP000693946">
    <property type="component" value="Linkage Group LG14"/>
</dbReference>
<evidence type="ECO:0000313" key="3">
    <source>
        <dbReference type="Proteomes" id="UP000693946"/>
    </source>
</evidence>
<proteinExistence type="predicted"/>
<gene>
    <name evidence="2" type="ORF">JOB18_034295</name>
</gene>
<evidence type="ECO:0000313" key="2">
    <source>
        <dbReference type="EMBL" id="KAG7514462.1"/>
    </source>
</evidence>
<keyword evidence="3" id="KW-1185">Reference proteome</keyword>
<sequence length="172" mass="19558">MPRLDCGEKQINETAQQLMRGSFVEIVLYGQFCFGDQKSVFGGGVGGFAYQKRILQHMKHVTQDAFEPQGKTRRNYMKPLQSKKDMPRWLGWRDDPSTAIVLILPFCKPLSDTISSLQHPFVAQINPLSPLIRFLVLTRELHRVLQSPGTSEACTATAENRGFRARPTRHSR</sequence>
<organism evidence="2 3">
    <name type="scientific">Solea senegalensis</name>
    <name type="common">Senegalese sole</name>
    <dbReference type="NCBI Taxonomy" id="28829"/>
    <lineage>
        <taxon>Eukaryota</taxon>
        <taxon>Metazoa</taxon>
        <taxon>Chordata</taxon>
        <taxon>Craniata</taxon>
        <taxon>Vertebrata</taxon>
        <taxon>Euteleostomi</taxon>
        <taxon>Actinopterygii</taxon>
        <taxon>Neopterygii</taxon>
        <taxon>Teleostei</taxon>
        <taxon>Neoteleostei</taxon>
        <taxon>Acanthomorphata</taxon>
        <taxon>Carangaria</taxon>
        <taxon>Pleuronectiformes</taxon>
        <taxon>Pleuronectoidei</taxon>
        <taxon>Soleidae</taxon>
        <taxon>Solea</taxon>
    </lineage>
</organism>
<evidence type="ECO:0000256" key="1">
    <source>
        <dbReference type="SAM" id="MobiDB-lite"/>
    </source>
</evidence>
<feature type="compositionally biased region" description="Basic residues" evidence="1">
    <location>
        <begin position="163"/>
        <end position="172"/>
    </location>
</feature>
<dbReference type="EMBL" id="JAGKHQ010000006">
    <property type="protein sequence ID" value="KAG7514462.1"/>
    <property type="molecule type" value="Genomic_DNA"/>
</dbReference>